<keyword evidence="1" id="KW-0175">Coiled coil</keyword>
<protein>
    <submittedName>
        <fullName evidence="3">Uncharacterized protein</fullName>
    </submittedName>
</protein>
<name>A0A0F4ZIQ5_9PEZI</name>
<keyword evidence="4" id="KW-1185">Reference proteome</keyword>
<feature type="coiled-coil region" evidence="1">
    <location>
        <begin position="68"/>
        <end position="249"/>
    </location>
</feature>
<dbReference type="PANTHER" id="PTHR39336:SF1">
    <property type="entry name" value="PYRIDOXAMINE PHOSPHATE OXIDASE FAMILY PROTEIN (AFU_ORTHOLOGUE AFUA_6G11440)"/>
    <property type="match status" value="1"/>
</dbReference>
<dbReference type="EMBL" id="LAEV01000702">
    <property type="protein sequence ID" value="KKA29738.1"/>
    <property type="molecule type" value="Genomic_DNA"/>
</dbReference>
<evidence type="ECO:0000256" key="1">
    <source>
        <dbReference type="SAM" id="Coils"/>
    </source>
</evidence>
<keyword evidence="2" id="KW-1133">Transmembrane helix</keyword>
<proteinExistence type="predicted"/>
<evidence type="ECO:0000313" key="4">
    <source>
        <dbReference type="Proteomes" id="UP000033483"/>
    </source>
</evidence>
<sequence length="503" mass="57520">MVRTSKSIHEYQATGSSSRHVAFAAPKRDVDHNSCCRQTIDLLLKKDDELWEMKEMIKQTDHTLKKQDQNLKQREETVMQNLQKIKEEEESLLQKEAELRQKEDYLAQREAFINQKETDIEKQEELVESLRGDIDHERYRVQGRVEEIKELVAELDCKDAALERMTESAATHDAQIEYLNNTITRDRMIIDATKHRYNTLKDENRQLVRLIAQLRADLEEADRAKEMALEREAEALRKLRKEQKEVERCQVMMQQGYLQQYWGPRRLGSETASAPLSGRHINVSPKGLDAHFRALSPTQVAYIDRTGSGCETISHAYEPGNGRLTIAFISFGRAPRILRLFSTATVVEWDSPQFDSLVRQIAGGKRSVYDGARAVIVCNVFKVQTSCGFGVPMVRPELYAGEKEEDNQDERSVFMDRSTLDSWIAKKVASNQALQYQADNNVYSLDGLPGLKTARRAVGENIRLKTFCTRVSGALSQTPGMIVGFLLGVLFSFVYMFLFPIAR</sequence>
<dbReference type="AlphaFoldDB" id="A0A0F4ZIQ5"/>
<gene>
    <name evidence="3" type="ORF">TD95_003888</name>
</gene>
<keyword evidence="2" id="KW-0812">Transmembrane</keyword>
<dbReference type="Proteomes" id="UP000033483">
    <property type="component" value="Unassembled WGS sequence"/>
</dbReference>
<evidence type="ECO:0000256" key="2">
    <source>
        <dbReference type="SAM" id="Phobius"/>
    </source>
</evidence>
<dbReference type="PANTHER" id="PTHR39336">
    <property type="entry name" value="PYRIDOXAMINE PHOSPHATE OXIDASE FAMILY PROTEIN (AFU_ORTHOLOGUE AFUA_6G11440)"/>
    <property type="match status" value="1"/>
</dbReference>
<comment type="caution">
    <text evidence="3">The sequence shown here is derived from an EMBL/GenBank/DDBJ whole genome shotgun (WGS) entry which is preliminary data.</text>
</comment>
<dbReference type="OrthoDB" id="539398at2759"/>
<reference evidence="3 4" key="1">
    <citation type="submission" date="2015-03" db="EMBL/GenBank/DDBJ databases">
        <authorList>
            <person name="Radwan O."/>
            <person name="Al-Naeli F.A."/>
            <person name="Rendon G.A."/>
            <person name="Fields C."/>
        </authorList>
    </citation>
    <scope>NUCLEOTIDE SEQUENCE [LARGE SCALE GENOMIC DNA]</scope>
    <source>
        <strain evidence="3">CR-DP1</strain>
    </source>
</reference>
<evidence type="ECO:0000313" key="3">
    <source>
        <dbReference type="EMBL" id="KKA29738.1"/>
    </source>
</evidence>
<keyword evidence="2" id="KW-0472">Membrane</keyword>
<accession>A0A0F4ZIQ5</accession>
<feature type="transmembrane region" description="Helical" evidence="2">
    <location>
        <begin position="480"/>
        <end position="502"/>
    </location>
</feature>
<organism evidence="3 4">
    <name type="scientific">Thielaviopsis punctulata</name>
    <dbReference type="NCBI Taxonomy" id="72032"/>
    <lineage>
        <taxon>Eukaryota</taxon>
        <taxon>Fungi</taxon>
        <taxon>Dikarya</taxon>
        <taxon>Ascomycota</taxon>
        <taxon>Pezizomycotina</taxon>
        <taxon>Sordariomycetes</taxon>
        <taxon>Hypocreomycetidae</taxon>
        <taxon>Microascales</taxon>
        <taxon>Ceratocystidaceae</taxon>
        <taxon>Thielaviopsis</taxon>
    </lineage>
</organism>